<feature type="transmembrane region" description="Helical" evidence="8">
    <location>
        <begin position="138"/>
        <end position="157"/>
    </location>
</feature>
<evidence type="ECO:0000256" key="1">
    <source>
        <dbReference type="ARBA" id="ARBA00004651"/>
    </source>
</evidence>
<feature type="transmembrane region" description="Helical" evidence="8">
    <location>
        <begin position="111"/>
        <end position="132"/>
    </location>
</feature>
<keyword evidence="3" id="KW-0813">Transport</keyword>
<evidence type="ECO:0000256" key="8">
    <source>
        <dbReference type="SAM" id="Phobius"/>
    </source>
</evidence>
<dbReference type="Proteomes" id="UP000776983">
    <property type="component" value="Unassembled WGS sequence"/>
</dbReference>
<keyword evidence="5 8" id="KW-0812">Transmembrane</keyword>
<dbReference type="Pfam" id="PF01032">
    <property type="entry name" value="FecCD"/>
    <property type="match status" value="1"/>
</dbReference>
<proteinExistence type="inferred from homology"/>
<protein>
    <submittedName>
        <fullName evidence="9">Iron ABC transporter permease</fullName>
    </submittedName>
</protein>
<evidence type="ECO:0000313" key="10">
    <source>
        <dbReference type="Proteomes" id="UP000776983"/>
    </source>
</evidence>
<feature type="transmembrane region" description="Helical" evidence="8">
    <location>
        <begin position="323"/>
        <end position="343"/>
    </location>
</feature>
<evidence type="ECO:0000256" key="7">
    <source>
        <dbReference type="ARBA" id="ARBA00023136"/>
    </source>
</evidence>
<comment type="caution">
    <text evidence="9">The sequence shown here is derived from an EMBL/GenBank/DDBJ whole genome shotgun (WGS) entry which is preliminary data.</text>
</comment>
<sequence length="352" mass="36918">MSSLRPKLVSSPAVATTTVSKRNTQPLKGLLVLLLLLGLVMALASASGAYPIALQDLPRVLWWPTEQDTLAHRVLVDVRLPRVVLSMTVGAGLAIAGACMQALFRNPLADPGLIGISSGAAVGAVGAIVLGVGGFFSAAGAAFAGSLLATWCAYVLGRRSAGMAGLLLAGIAINAACGSAIGLFSYMADDSQLRSLTFWNLGSLAHGSWSILVWLTPWTFLLSVLLYRHWRALNALLIGEREAWHLGFSLTRVRRELIGLVALLVGPLVAATGVIGFVGLVIPHVLRLLMGADHRALLPASALGGAIALVVADWGARIIMVPAELPVGIVTSLIGAPFFLWLINRVGRRRTP</sequence>
<feature type="transmembrane region" description="Helical" evidence="8">
    <location>
        <begin position="257"/>
        <end position="284"/>
    </location>
</feature>
<feature type="transmembrane region" description="Helical" evidence="8">
    <location>
        <begin position="208"/>
        <end position="227"/>
    </location>
</feature>
<keyword evidence="10" id="KW-1185">Reference proteome</keyword>
<dbReference type="Gene3D" id="1.10.3470.10">
    <property type="entry name" value="ABC transporter involved in vitamin B12 uptake, BtuC"/>
    <property type="match status" value="1"/>
</dbReference>
<evidence type="ECO:0000313" key="9">
    <source>
        <dbReference type="EMBL" id="MCB5363329.1"/>
    </source>
</evidence>
<accession>A0ABS8CBC8</accession>
<feature type="transmembrane region" description="Helical" evidence="8">
    <location>
        <begin position="30"/>
        <end position="53"/>
    </location>
</feature>
<comment type="subcellular location">
    <subcellularLocation>
        <location evidence="1">Cell membrane</location>
        <topology evidence="1">Multi-pass membrane protein</topology>
    </subcellularLocation>
</comment>
<reference evidence="9 10" key="1">
    <citation type="submission" date="2020-07" db="EMBL/GenBank/DDBJ databases">
        <title>Pusillimonas sp. nov., isolated from poultry manure in Taiwan.</title>
        <authorList>
            <person name="Lin S.-Y."/>
            <person name="Tang Y.-S."/>
            <person name="Young C.-C."/>
        </authorList>
    </citation>
    <scope>NUCLEOTIDE SEQUENCE [LARGE SCALE GENOMIC DNA]</scope>
    <source>
        <strain evidence="9 10">CC-YST705</strain>
    </source>
</reference>
<feature type="transmembrane region" description="Helical" evidence="8">
    <location>
        <begin position="164"/>
        <end position="188"/>
    </location>
</feature>
<dbReference type="PANTHER" id="PTHR30472:SF25">
    <property type="entry name" value="ABC TRANSPORTER PERMEASE PROTEIN MJ0876-RELATED"/>
    <property type="match status" value="1"/>
</dbReference>
<dbReference type="PANTHER" id="PTHR30472">
    <property type="entry name" value="FERRIC ENTEROBACTIN TRANSPORT SYSTEM PERMEASE PROTEIN"/>
    <property type="match status" value="1"/>
</dbReference>
<keyword evidence="6 8" id="KW-1133">Transmembrane helix</keyword>
<evidence type="ECO:0000256" key="6">
    <source>
        <dbReference type="ARBA" id="ARBA00022989"/>
    </source>
</evidence>
<evidence type="ECO:0000256" key="4">
    <source>
        <dbReference type="ARBA" id="ARBA00022475"/>
    </source>
</evidence>
<feature type="transmembrane region" description="Helical" evidence="8">
    <location>
        <begin position="83"/>
        <end position="104"/>
    </location>
</feature>
<evidence type="ECO:0000256" key="2">
    <source>
        <dbReference type="ARBA" id="ARBA00007935"/>
    </source>
</evidence>
<comment type="similarity">
    <text evidence="2">Belongs to the binding-protein-dependent transport system permease family. FecCD subfamily.</text>
</comment>
<keyword evidence="7 8" id="KW-0472">Membrane</keyword>
<name>A0ABS8CBC8_9BURK</name>
<dbReference type="EMBL" id="JACDXW010000002">
    <property type="protein sequence ID" value="MCB5363329.1"/>
    <property type="molecule type" value="Genomic_DNA"/>
</dbReference>
<dbReference type="CDD" id="cd06550">
    <property type="entry name" value="TM_ABC_iron-siderophores_like"/>
    <property type="match status" value="1"/>
</dbReference>
<keyword evidence="4" id="KW-1003">Cell membrane</keyword>
<evidence type="ECO:0000256" key="5">
    <source>
        <dbReference type="ARBA" id="ARBA00022692"/>
    </source>
</evidence>
<dbReference type="SUPFAM" id="SSF81345">
    <property type="entry name" value="ABC transporter involved in vitamin B12 uptake, BtuC"/>
    <property type="match status" value="1"/>
</dbReference>
<dbReference type="InterPro" id="IPR037294">
    <property type="entry name" value="ABC_BtuC-like"/>
</dbReference>
<evidence type="ECO:0000256" key="3">
    <source>
        <dbReference type="ARBA" id="ARBA00022448"/>
    </source>
</evidence>
<dbReference type="InterPro" id="IPR000522">
    <property type="entry name" value="ABC_transptr_permease_BtuC"/>
</dbReference>
<gene>
    <name evidence="9" type="ORF">H0484_06120</name>
</gene>
<organism evidence="9 10">
    <name type="scientific">Mesopusillimonas faecipullorum</name>
    <dbReference type="NCBI Taxonomy" id="2755040"/>
    <lineage>
        <taxon>Bacteria</taxon>
        <taxon>Pseudomonadati</taxon>
        <taxon>Pseudomonadota</taxon>
        <taxon>Betaproteobacteria</taxon>
        <taxon>Burkholderiales</taxon>
        <taxon>Alcaligenaceae</taxon>
        <taxon>Mesopusillimonas</taxon>
    </lineage>
</organism>